<feature type="region of interest" description="Disordered" evidence="1">
    <location>
        <begin position="539"/>
        <end position="560"/>
    </location>
</feature>
<evidence type="ECO:0008006" key="5">
    <source>
        <dbReference type="Google" id="ProtNLM"/>
    </source>
</evidence>
<dbReference type="EMBL" id="JACHIG010000012">
    <property type="protein sequence ID" value="MBB5034920.1"/>
    <property type="molecule type" value="Genomic_DNA"/>
</dbReference>
<organism evidence="3 4">
    <name type="scientific">Prosthecobacter vanneervenii</name>
    <dbReference type="NCBI Taxonomy" id="48466"/>
    <lineage>
        <taxon>Bacteria</taxon>
        <taxon>Pseudomonadati</taxon>
        <taxon>Verrucomicrobiota</taxon>
        <taxon>Verrucomicrobiia</taxon>
        <taxon>Verrucomicrobiales</taxon>
        <taxon>Verrucomicrobiaceae</taxon>
        <taxon>Prosthecobacter</taxon>
    </lineage>
</organism>
<dbReference type="RefSeq" id="WP_184343189.1">
    <property type="nucleotide sequence ID" value="NZ_JACHIG010000012.1"/>
</dbReference>
<evidence type="ECO:0000313" key="4">
    <source>
        <dbReference type="Proteomes" id="UP000590740"/>
    </source>
</evidence>
<accession>A0A7W7YFH1</accession>
<reference evidence="3 4" key="1">
    <citation type="submission" date="2020-08" db="EMBL/GenBank/DDBJ databases">
        <title>Genomic Encyclopedia of Type Strains, Phase IV (KMG-IV): sequencing the most valuable type-strain genomes for metagenomic binning, comparative biology and taxonomic classification.</title>
        <authorList>
            <person name="Goeker M."/>
        </authorList>
    </citation>
    <scope>NUCLEOTIDE SEQUENCE [LARGE SCALE GENOMIC DNA]</scope>
    <source>
        <strain evidence="3 4">DSM 12252</strain>
    </source>
</reference>
<feature type="chain" id="PRO_5031139844" description="DUF3352 domain-containing protein" evidence="2">
    <location>
        <begin position="21"/>
        <end position="613"/>
    </location>
</feature>
<feature type="signal peptide" evidence="2">
    <location>
        <begin position="1"/>
        <end position="20"/>
    </location>
</feature>
<name>A0A7W7YFH1_9BACT</name>
<comment type="caution">
    <text evidence="3">The sequence shown here is derived from an EMBL/GenBank/DDBJ whole genome shotgun (WGS) entry which is preliminary data.</text>
</comment>
<keyword evidence="2" id="KW-0732">Signal</keyword>
<dbReference type="AlphaFoldDB" id="A0A7W7YFH1"/>
<sequence>MKLPSLSLSLLLAGILPASAADPLEQWYNLMPKNTVGVIAVKNTPELLADWDKSSYAKFMQDEEAKRWMAPMHKDGDAPWDKFFKDTYGQSMHDTLKDYPGAVVSYLVVNDIADFEKKSPPAVSLCEIAGKQKEIEAHKLAEVESKKKTNPDIKLRTEDISGVSVQIASASDAADAPWVTAWAVIGDVMVETNARSLMEYMIGALKNNAGDPPGLQHEHLARISQITNGSGDMLVYFNGVKLLDYAEKALTAADEAKKKNAEKPKGFSIDIKPKTVMDMLGAQELQAVAFSTEFTDTQSRMDVTILHPQKPTGLLSLMRGSANEVALPPFMPAGVMSASVSRVDIGTVYDAILGMVGKLGPMAMMVAMQLPQLEAQMGFKIRDDLFGSLSDEVVQVQDGVGTKESQVTGFKIKDAAKLGGALDALKRFVGAGFGAFEESDYLGYTINTLKTSQTANAATEVSYCNTGKYLLISVGGQDTLKKVLSRMKDPSGPSIWDSAHVQNLLSLAPKNYNSVGVTDAGRLMNFLATTAATLESKSGAKAKAAAKKKGPGKKALAPDETPAAAPAASSWFDPNARPSNETFQRYFGSLLNVNYAHPDAIQLHYLTTPVEAK</sequence>
<evidence type="ECO:0000313" key="3">
    <source>
        <dbReference type="EMBL" id="MBB5034920.1"/>
    </source>
</evidence>
<proteinExistence type="predicted"/>
<gene>
    <name evidence="3" type="ORF">HNQ65_004528</name>
</gene>
<dbReference type="Proteomes" id="UP000590740">
    <property type="component" value="Unassembled WGS sequence"/>
</dbReference>
<evidence type="ECO:0000256" key="2">
    <source>
        <dbReference type="SAM" id="SignalP"/>
    </source>
</evidence>
<protein>
    <recommendedName>
        <fullName evidence="5">DUF3352 domain-containing protein</fullName>
    </recommendedName>
</protein>
<keyword evidence="4" id="KW-1185">Reference proteome</keyword>
<evidence type="ECO:0000256" key="1">
    <source>
        <dbReference type="SAM" id="MobiDB-lite"/>
    </source>
</evidence>